<evidence type="ECO:0000313" key="2">
    <source>
        <dbReference type="EMBL" id="MBO8430190.1"/>
    </source>
</evidence>
<dbReference type="AlphaFoldDB" id="A0A9D9GX01"/>
<dbReference type="EMBL" id="JADIND010000049">
    <property type="protein sequence ID" value="MBO8430190.1"/>
    <property type="molecule type" value="Genomic_DNA"/>
</dbReference>
<gene>
    <name evidence="2" type="ORF">IAC76_02270</name>
</gene>
<protein>
    <submittedName>
        <fullName evidence="2">Uncharacterized protein</fullName>
    </submittedName>
</protein>
<comment type="caution">
    <text evidence="2">The sequence shown here is derived from an EMBL/GenBank/DDBJ whole genome shotgun (WGS) entry which is preliminary data.</text>
</comment>
<dbReference type="Proteomes" id="UP000823632">
    <property type="component" value="Unassembled WGS sequence"/>
</dbReference>
<feature type="chain" id="PRO_5038439258" evidence="1">
    <location>
        <begin position="21"/>
        <end position="214"/>
    </location>
</feature>
<accession>A0A9D9GX01</accession>
<reference evidence="2" key="2">
    <citation type="journal article" date="2021" name="PeerJ">
        <title>Extensive microbial diversity within the chicken gut microbiome revealed by metagenomics and culture.</title>
        <authorList>
            <person name="Gilroy R."/>
            <person name="Ravi A."/>
            <person name="Getino M."/>
            <person name="Pursley I."/>
            <person name="Horton D.L."/>
            <person name="Alikhan N.F."/>
            <person name="Baker D."/>
            <person name="Gharbi K."/>
            <person name="Hall N."/>
            <person name="Watson M."/>
            <person name="Adriaenssens E.M."/>
            <person name="Foster-Nyarko E."/>
            <person name="Jarju S."/>
            <person name="Secka A."/>
            <person name="Antonio M."/>
            <person name="Oren A."/>
            <person name="Chaudhuri R.R."/>
            <person name="La Ragione R."/>
            <person name="Hildebrand F."/>
            <person name="Pallen M.J."/>
        </authorList>
    </citation>
    <scope>NUCLEOTIDE SEQUENCE</scope>
    <source>
        <strain evidence="2">10192</strain>
    </source>
</reference>
<proteinExistence type="predicted"/>
<evidence type="ECO:0000313" key="3">
    <source>
        <dbReference type="Proteomes" id="UP000823632"/>
    </source>
</evidence>
<keyword evidence="1" id="KW-0732">Signal</keyword>
<feature type="signal peptide" evidence="1">
    <location>
        <begin position="1"/>
        <end position="20"/>
    </location>
</feature>
<reference evidence="2" key="1">
    <citation type="submission" date="2020-10" db="EMBL/GenBank/DDBJ databases">
        <authorList>
            <person name="Gilroy R."/>
        </authorList>
    </citation>
    <scope>NUCLEOTIDE SEQUENCE</scope>
    <source>
        <strain evidence="2">10192</strain>
    </source>
</reference>
<organism evidence="2 3">
    <name type="scientific">Candidatus Scatousia excrementipullorum</name>
    <dbReference type="NCBI Taxonomy" id="2840936"/>
    <lineage>
        <taxon>Bacteria</taxon>
        <taxon>Candidatus Scatousia</taxon>
    </lineage>
</organism>
<name>A0A9D9GX01_9BACT</name>
<sequence length="214" mass="24649">MKKIIVLIFVFFAMALQSFAVDVMPDTVSFIRTNTLGVYQVSSPITLYSQPDVNSEIKTVIKYTKDTLEPLNLVFQDVFIVYKGDKGLALMAVTDENEDWVEVIYDNKLGLTGWIKKDDPYKFSTWVNFYNMYGKKYGLYFLNGTPEQIKRLHGSPDETSKPITTVNYPRRINLNVIRGNWMLISVLDVDKTPKTGFVRWRGEDGVKYLFPAIK</sequence>
<evidence type="ECO:0000256" key="1">
    <source>
        <dbReference type="SAM" id="SignalP"/>
    </source>
</evidence>